<dbReference type="EMBL" id="CP099489">
    <property type="protein sequence ID" value="USQ81962.1"/>
    <property type="molecule type" value="Genomic_DNA"/>
</dbReference>
<sequence>MIRTEHHDPFRVLLYSHDSVGLGHIRRNLALAHTLTTDIPALTGRSVTGMLLTGVGHGADLDVPEGFDVALLPGIRKGSEGYQPRHMQVPMNDLICIREQMVRGVVNGLTPDLIIVDRHPYGVDGELRETLAETRRIHPQTTIVLGLREVLDEPEAVAREWEQVGDLGELREIFDEIWVYGDPQVHDVRRTGEVPAELHDLIRYTGYLATGRRCVPETDPTELPYVLSMVGGGSDGKEVLTRAASATVPAGHRHLVVAGPQMPAEDLAEIQLAAAPGTTVVASVPDGLATIRRASALVAMAGYNTVCEALTTDTPVLLVPREKPRQEQLIRARGLKQAGAVDLERLDDLTAGRLTSWFAAAVHRTAVRDHLDLAGLAGVAHRVAALQPGAPVKEFTRVAV</sequence>
<dbReference type="Pfam" id="PF04101">
    <property type="entry name" value="Glyco_tran_28_C"/>
    <property type="match status" value="1"/>
</dbReference>
<accession>A0ABY4YZD5</accession>
<dbReference type="SUPFAM" id="SSF53756">
    <property type="entry name" value="UDP-Glycosyltransferase/glycogen phosphorylase"/>
    <property type="match status" value="1"/>
</dbReference>
<keyword evidence="3" id="KW-1185">Reference proteome</keyword>
<dbReference type="InterPro" id="IPR007235">
    <property type="entry name" value="Glyco_trans_28_C"/>
</dbReference>
<keyword evidence="2" id="KW-0808">Transferase</keyword>
<evidence type="ECO:0000313" key="2">
    <source>
        <dbReference type="EMBL" id="USQ81962.1"/>
    </source>
</evidence>
<dbReference type="PANTHER" id="PTHR21015">
    <property type="entry name" value="UDP-N-ACETYLGLUCOSAMINE--N-ACETYLMURAMYL-(PENTAPEPTIDE) PYROPHOSPHORYL-UNDECAPRENOL N-ACETYLGLUCOSAMINE TRANSFERASE 1"/>
    <property type="match status" value="1"/>
</dbReference>
<dbReference type="PANTHER" id="PTHR21015:SF28">
    <property type="entry name" value="SLL1722 PROTEIN"/>
    <property type="match status" value="1"/>
</dbReference>
<feature type="domain" description="Glycosyl transferase family 28 C-terminal" evidence="1">
    <location>
        <begin position="229"/>
        <end position="354"/>
    </location>
</feature>
<protein>
    <submittedName>
        <fullName evidence="2">Glycosyl transferase family 28</fullName>
    </submittedName>
</protein>
<name>A0ABY4YZD5_9MICO</name>
<proteinExistence type="predicted"/>
<gene>
    <name evidence="2" type="ORF">NF556_10065</name>
</gene>
<dbReference type="RefSeq" id="WP_252595494.1">
    <property type="nucleotide sequence ID" value="NZ_CP099489.1"/>
</dbReference>
<reference evidence="2" key="1">
    <citation type="submission" date="2022-06" db="EMBL/GenBank/DDBJ databases">
        <title>Ornithinimicrobium HY1793.</title>
        <authorList>
            <person name="Huang Y."/>
        </authorList>
    </citation>
    <scope>NUCLEOTIDE SEQUENCE</scope>
    <source>
        <strain evidence="2">HY1793</strain>
    </source>
</reference>
<evidence type="ECO:0000313" key="3">
    <source>
        <dbReference type="Proteomes" id="UP001056455"/>
    </source>
</evidence>
<dbReference type="Proteomes" id="UP001056455">
    <property type="component" value="Chromosome"/>
</dbReference>
<dbReference type="Gene3D" id="3.40.50.2000">
    <property type="entry name" value="Glycogen Phosphorylase B"/>
    <property type="match status" value="1"/>
</dbReference>
<organism evidence="2 3">
    <name type="scientific">Ornithinimicrobium faecis</name>
    <dbReference type="NCBI Taxonomy" id="2934158"/>
    <lineage>
        <taxon>Bacteria</taxon>
        <taxon>Bacillati</taxon>
        <taxon>Actinomycetota</taxon>
        <taxon>Actinomycetes</taxon>
        <taxon>Micrococcales</taxon>
        <taxon>Ornithinimicrobiaceae</taxon>
        <taxon>Ornithinimicrobium</taxon>
    </lineage>
</organism>
<dbReference type="GO" id="GO:0016740">
    <property type="term" value="F:transferase activity"/>
    <property type="evidence" value="ECO:0007669"/>
    <property type="project" value="UniProtKB-KW"/>
</dbReference>
<evidence type="ECO:0000259" key="1">
    <source>
        <dbReference type="Pfam" id="PF04101"/>
    </source>
</evidence>